<name>A0A1J4JEV2_9EUKA</name>
<comment type="caution">
    <text evidence="2">The sequence shown here is derived from an EMBL/GenBank/DDBJ whole genome shotgun (WGS) entry which is preliminary data.</text>
</comment>
<proteinExistence type="predicted"/>
<feature type="coiled-coil region" evidence="1">
    <location>
        <begin position="589"/>
        <end position="616"/>
    </location>
</feature>
<dbReference type="SUPFAM" id="SSF57997">
    <property type="entry name" value="Tropomyosin"/>
    <property type="match status" value="1"/>
</dbReference>
<dbReference type="GeneID" id="94846392"/>
<reference evidence="2" key="1">
    <citation type="submission" date="2016-10" db="EMBL/GenBank/DDBJ databases">
        <authorList>
            <person name="Benchimol M."/>
            <person name="Almeida L.G."/>
            <person name="Vasconcelos A.T."/>
            <person name="Perreira-Neves A."/>
            <person name="Rosa I.A."/>
            <person name="Tasca T."/>
            <person name="Bogo M.R."/>
            <person name="de Souza W."/>
        </authorList>
    </citation>
    <scope>NUCLEOTIDE SEQUENCE [LARGE SCALE GENOMIC DNA]</scope>
    <source>
        <strain evidence="2">K</strain>
    </source>
</reference>
<dbReference type="PANTHER" id="PTHR32114">
    <property type="entry name" value="ABC TRANSPORTER ABCH.3"/>
    <property type="match status" value="1"/>
</dbReference>
<feature type="coiled-coil region" evidence="1">
    <location>
        <begin position="252"/>
        <end position="480"/>
    </location>
</feature>
<sequence>MCGKLDEIDRKVNSVENSFLGKADRNEVNQQFANVLQRLDDAEANFGLLSDNQTSQKAESEKKMKELEDKVEANVGKCFIDCRNLTKDLVRECEPEIAKNVISSLPNLEKLLDENKEMKDQIEILKKRVDDLDGGRGISSEDLEKLRNSMPSSLSISDSDLKAISDDINGRMNAELAKLRDLLKQYTDDQINNVFGRSDEQGKNLAIDIANAVKLANAAKDKAEYVANDVDKKFDKTNENINNVLTESNKAQSQLNNKISDLTIENDQLKEKMEDMQKLMEGLNQKLDDQSMNAQELQSMVMKDDGQIDLSPILKQLNAYEAKIAVHNERINILENKDTVHPLAVSNLRDKIDILDQQLQNLTAKLGKFEADQFTANDRIRDTENRLTKHDKEIEELKTDSEKAKAAIESIRNSLEAIQNRVNEFKEKVDEFDNKVNEVIAQQAASNAARKTLPAKDGRVDNLIELIRRQDKELTTAKEKLAAVCATIEQMSSRLGVLGNLKDHSSDLNEIRSEMQQLWDKIKELTELQADNNNDFLPKVDLSRPVQRPATVIERTVLPRIAYPKSPRVGDDQRVSDTAMKVEKQEGLLYQLKRAVDQHQKSIAALDENKADKQAAQLLFEQFRIALGELNNRLGTLKRAIIGKVDAADLNNYLNQVMGNYNDDETAMGTEPIRCLCCGKPRKSITGALDDPTLAKRLGGPVSTRVLGDGDGQVCFVYGERGDMYYGRSGTGKSVFSKPPEATV</sequence>
<dbReference type="VEuPathDB" id="TrichDB:TRFO_37867"/>
<dbReference type="Gene3D" id="1.10.287.1490">
    <property type="match status" value="1"/>
</dbReference>
<accession>A0A1J4JEV2</accession>
<evidence type="ECO:0000313" key="2">
    <source>
        <dbReference type="EMBL" id="OHS95973.1"/>
    </source>
</evidence>
<dbReference type="RefSeq" id="XP_068349110.1">
    <property type="nucleotide sequence ID" value="XM_068511688.1"/>
</dbReference>
<dbReference type="EMBL" id="MLAK01001207">
    <property type="protein sequence ID" value="OHS95973.1"/>
    <property type="molecule type" value="Genomic_DNA"/>
</dbReference>
<keyword evidence="1" id="KW-0175">Coiled coil</keyword>
<gene>
    <name evidence="2" type="ORF">TRFO_37867</name>
</gene>
<dbReference type="AlphaFoldDB" id="A0A1J4JEV2"/>
<protein>
    <submittedName>
        <fullName evidence="2">Uncharacterized protein</fullName>
    </submittedName>
</protein>
<feature type="coiled-coil region" evidence="1">
    <location>
        <begin position="108"/>
        <end position="135"/>
    </location>
</feature>
<dbReference type="PANTHER" id="PTHR32114:SF2">
    <property type="entry name" value="ABC TRANSPORTER ABCH.3"/>
    <property type="match status" value="1"/>
</dbReference>
<dbReference type="Proteomes" id="UP000179807">
    <property type="component" value="Unassembled WGS sequence"/>
</dbReference>
<dbReference type="OrthoDB" id="304963at2759"/>
<feature type="coiled-coil region" evidence="1">
    <location>
        <begin position="25"/>
        <end position="77"/>
    </location>
</feature>
<evidence type="ECO:0000256" key="1">
    <source>
        <dbReference type="SAM" id="Coils"/>
    </source>
</evidence>
<evidence type="ECO:0000313" key="3">
    <source>
        <dbReference type="Proteomes" id="UP000179807"/>
    </source>
</evidence>
<keyword evidence="3" id="KW-1185">Reference proteome</keyword>
<organism evidence="2 3">
    <name type="scientific">Tritrichomonas foetus</name>
    <dbReference type="NCBI Taxonomy" id="1144522"/>
    <lineage>
        <taxon>Eukaryota</taxon>
        <taxon>Metamonada</taxon>
        <taxon>Parabasalia</taxon>
        <taxon>Tritrichomonadida</taxon>
        <taxon>Tritrichomonadidae</taxon>
        <taxon>Tritrichomonas</taxon>
    </lineage>
</organism>